<keyword evidence="3" id="KW-1185">Reference proteome</keyword>
<dbReference type="EMBL" id="PSZP01000079">
    <property type="protein sequence ID" value="TCG10286.1"/>
    <property type="molecule type" value="Genomic_DNA"/>
</dbReference>
<sequence>VTGVKVTAKPNGELKIEVTTNTPNASKLGGNATGTATGKSDSEINQKLKNDLQKKQKNNEDLVRRELNKAQVKNQGTKKASEIAQGITNEASLKNAMGVTMPTLKGSTISKISAKANPNGNGEITISVEVTTPGAKPKTHTITKVVNVKTDDMINADLIQKDNLQKIKKSLRNLHFPSQDSVTASTIAKGINAVTGIAGKIIAIDAATNGAVTIPNGSQIAGTTIEDIILVAQPDGTILVKVVTKTRGASIEGATVSKTAHGQSDADVAQNVNNKKFEDLFKNAKLIHQGNRTTSEVAKSMNKGSLADK</sequence>
<evidence type="ECO:0000313" key="3">
    <source>
        <dbReference type="Proteomes" id="UP000291072"/>
    </source>
</evidence>
<feature type="non-terminal residue" evidence="2">
    <location>
        <position position="309"/>
    </location>
</feature>
<evidence type="ECO:0000256" key="1">
    <source>
        <dbReference type="SAM" id="MobiDB-lite"/>
    </source>
</evidence>
<organism evidence="2 3">
    <name type="scientific">Mycoplasma todarodis</name>
    <dbReference type="NCBI Taxonomy" id="1937191"/>
    <lineage>
        <taxon>Bacteria</taxon>
        <taxon>Bacillati</taxon>
        <taxon>Mycoplasmatota</taxon>
        <taxon>Mollicutes</taxon>
        <taxon>Mycoplasmataceae</taxon>
        <taxon>Mycoplasma</taxon>
    </lineage>
</organism>
<feature type="non-terminal residue" evidence="2">
    <location>
        <position position="1"/>
    </location>
</feature>
<comment type="caution">
    <text evidence="2">The sequence shown here is derived from an EMBL/GenBank/DDBJ whole genome shotgun (WGS) entry which is preliminary data.</text>
</comment>
<evidence type="ECO:0000313" key="2">
    <source>
        <dbReference type="EMBL" id="TCG10286.1"/>
    </source>
</evidence>
<proteinExistence type="predicted"/>
<dbReference type="AlphaFoldDB" id="A0A4R0XI71"/>
<protein>
    <submittedName>
        <fullName evidence="2">Uncharacterized protein</fullName>
    </submittedName>
</protein>
<feature type="region of interest" description="Disordered" evidence="1">
    <location>
        <begin position="22"/>
        <end position="41"/>
    </location>
</feature>
<dbReference type="RefSeq" id="WP_168380719.1">
    <property type="nucleotide sequence ID" value="NZ_PSZP01000079.1"/>
</dbReference>
<dbReference type="Proteomes" id="UP000291072">
    <property type="component" value="Unassembled WGS sequence"/>
</dbReference>
<gene>
    <name evidence="2" type="ORF">C4B25_04770</name>
</gene>
<reference evidence="2 3" key="1">
    <citation type="submission" date="2018-02" db="EMBL/GenBank/DDBJ databases">
        <title>Mycoplasma marinum and Mycoplasma todarodis sp. nov., moderately halophilic and psychrotolerant mycoplasmas isolated from cephalopods.</title>
        <authorList>
            <person name="Viver T."/>
        </authorList>
    </citation>
    <scope>NUCLEOTIDE SEQUENCE [LARGE SCALE GENOMIC DNA]</scope>
    <source>
        <strain evidence="2 3">5H</strain>
    </source>
</reference>
<name>A0A4R0XI71_9MOLU</name>
<accession>A0A4R0XI71</accession>